<reference evidence="2 3" key="1">
    <citation type="submission" date="2019-11" db="EMBL/GenBank/DDBJ databases">
        <title>Comparative genomics of hydrocarbon-degrading Desulfosarcina strains.</title>
        <authorList>
            <person name="Watanabe M."/>
            <person name="Kojima H."/>
            <person name="Fukui M."/>
        </authorList>
    </citation>
    <scope>NUCLEOTIDE SEQUENCE [LARGE SCALE GENOMIC DNA]</scope>
    <source>
        <strain evidence="2 3">PL12</strain>
    </source>
</reference>
<feature type="domain" description="HDOD" evidence="1">
    <location>
        <begin position="6"/>
        <end position="44"/>
    </location>
</feature>
<evidence type="ECO:0000313" key="2">
    <source>
        <dbReference type="EMBL" id="BBO67114.1"/>
    </source>
</evidence>
<dbReference type="KEGG" id="dalk:DSCA_10440"/>
<dbReference type="EMBL" id="AP021874">
    <property type="protein sequence ID" value="BBO67114.1"/>
    <property type="molecule type" value="Genomic_DNA"/>
</dbReference>
<evidence type="ECO:0000259" key="1">
    <source>
        <dbReference type="Pfam" id="PF08668"/>
    </source>
</evidence>
<gene>
    <name evidence="2" type="ORF">DSCA_10440</name>
</gene>
<name>A0A5K7YLD7_9BACT</name>
<dbReference type="Pfam" id="PF08668">
    <property type="entry name" value="HDOD"/>
    <property type="match status" value="1"/>
</dbReference>
<dbReference type="InterPro" id="IPR013976">
    <property type="entry name" value="HDOD"/>
</dbReference>
<dbReference type="Gene3D" id="1.10.3210.10">
    <property type="entry name" value="Hypothetical protein af1432"/>
    <property type="match status" value="1"/>
</dbReference>
<proteinExistence type="predicted"/>
<dbReference type="Proteomes" id="UP000427906">
    <property type="component" value="Chromosome"/>
</dbReference>
<sequence length="44" mass="4858">MMEKLVEDIYRHSLKTGSLAKAIATRDGLETDQVDEAVMAGLLH</sequence>
<dbReference type="AlphaFoldDB" id="A0A5K7YLD7"/>
<accession>A0A5K7YLD7</accession>
<keyword evidence="3" id="KW-1185">Reference proteome</keyword>
<dbReference type="SUPFAM" id="SSF109604">
    <property type="entry name" value="HD-domain/PDEase-like"/>
    <property type="match status" value="1"/>
</dbReference>
<evidence type="ECO:0000313" key="3">
    <source>
        <dbReference type="Proteomes" id="UP000427906"/>
    </source>
</evidence>
<organism evidence="2 3">
    <name type="scientific">Desulfosarcina alkanivorans</name>
    <dbReference type="NCBI Taxonomy" id="571177"/>
    <lineage>
        <taxon>Bacteria</taxon>
        <taxon>Pseudomonadati</taxon>
        <taxon>Thermodesulfobacteriota</taxon>
        <taxon>Desulfobacteria</taxon>
        <taxon>Desulfobacterales</taxon>
        <taxon>Desulfosarcinaceae</taxon>
        <taxon>Desulfosarcina</taxon>
    </lineage>
</organism>
<protein>
    <recommendedName>
        <fullName evidence="1">HDOD domain-containing protein</fullName>
    </recommendedName>
</protein>
<dbReference type="RefSeq" id="WP_155315405.1">
    <property type="nucleotide sequence ID" value="NZ_AP021874.1"/>
</dbReference>